<evidence type="ECO:0000313" key="1">
    <source>
        <dbReference type="EMBL" id="SVC09505.1"/>
    </source>
</evidence>
<dbReference type="AlphaFoldDB" id="A0A382JD29"/>
<gene>
    <name evidence="1" type="ORF">METZ01_LOCUS262359</name>
</gene>
<protein>
    <submittedName>
        <fullName evidence="1">Uncharacterized protein</fullName>
    </submittedName>
</protein>
<accession>A0A382JD29</accession>
<name>A0A382JD29_9ZZZZ</name>
<reference evidence="1" key="1">
    <citation type="submission" date="2018-05" db="EMBL/GenBank/DDBJ databases">
        <authorList>
            <person name="Lanie J.A."/>
            <person name="Ng W.-L."/>
            <person name="Kazmierczak K.M."/>
            <person name="Andrzejewski T.M."/>
            <person name="Davidsen T.M."/>
            <person name="Wayne K.J."/>
            <person name="Tettelin H."/>
            <person name="Glass J.I."/>
            <person name="Rusch D."/>
            <person name="Podicherti R."/>
            <person name="Tsui H.-C.T."/>
            <person name="Winkler M.E."/>
        </authorList>
    </citation>
    <scope>NUCLEOTIDE SEQUENCE</scope>
</reference>
<proteinExistence type="predicted"/>
<sequence length="30" mass="3402">MHLVATALTFQQDMPMLQDPSKLGVTPQFR</sequence>
<organism evidence="1">
    <name type="scientific">marine metagenome</name>
    <dbReference type="NCBI Taxonomy" id="408172"/>
    <lineage>
        <taxon>unclassified sequences</taxon>
        <taxon>metagenomes</taxon>
        <taxon>ecological metagenomes</taxon>
    </lineage>
</organism>
<dbReference type="EMBL" id="UINC01073257">
    <property type="protein sequence ID" value="SVC09505.1"/>
    <property type="molecule type" value="Genomic_DNA"/>
</dbReference>